<dbReference type="PANTHER" id="PTHR46797">
    <property type="entry name" value="HTH-TYPE TRANSCRIPTIONAL REGULATOR"/>
    <property type="match status" value="1"/>
</dbReference>
<evidence type="ECO:0000259" key="2">
    <source>
        <dbReference type="PROSITE" id="PS50937"/>
    </source>
</evidence>
<proteinExistence type="predicted"/>
<dbReference type="EMBL" id="JAMXLX010000008">
    <property type="protein sequence ID" value="MCO5959190.1"/>
    <property type="molecule type" value="Genomic_DNA"/>
</dbReference>
<dbReference type="SUPFAM" id="SSF51182">
    <property type="entry name" value="RmlC-like cupins"/>
    <property type="match status" value="1"/>
</dbReference>
<dbReference type="Gene3D" id="2.60.120.10">
    <property type="entry name" value="Jelly Rolls"/>
    <property type="match status" value="1"/>
</dbReference>
<dbReference type="SMART" id="SM00422">
    <property type="entry name" value="HTH_MERR"/>
    <property type="match status" value="1"/>
</dbReference>
<dbReference type="InterPro" id="IPR050807">
    <property type="entry name" value="TransReg_Diox_bact_type"/>
</dbReference>
<dbReference type="SMART" id="SM00530">
    <property type="entry name" value="HTH_XRE"/>
    <property type="match status" value="1"/>
</dbReference>
<organism evidence="4 5">
    <name type="scientific">Ciceribacter sichuanensis</name>
    <dbReference type="NCBI Taxonomy" id="2949647"/>
    <lineage>
        <taxon>Bacteria</taxon>
        <taxon>Pseudomonadati</taxon>
        <taxon>Pseudomonadota</taxon>
        <taxon>Alphaproteobacteria</taxon>
        <taxon>Hyphomicrobiales</taxon>
        <taxon>Rhizobiaceae</taxon>
        <taxon>Ciceribacter</taxon>
    </lineage>
</organism>
<reference evidence="4" key="1">
    <citation type="submission" date="2022-06" db="EMBL/GenBank/DDBJ databases">
        <authorList>
            <person name="Sun Q."/>
        </authorList>
    </citation>
    <scope>NUCLEOTIDE SEQUENCE</scope>
    <source>
        <strain evidence="4">S101</strain>
    </source>
</reference>
<dbReference type="PANTHER" id="PTHR46797:SF1">
    <property type="entry name" value="METHYLPHOSPHONATE SYNTHASE"/>
    <property type="match status" value="1"/>
</dbReference>
<dbReference type="Gene3D" id="1.10.260.40">
    <property type="entry name" value="lambda repressor-like DNA-binding domains"/>
    <property type="match status" value="1"/>
</dbReference>
<dbReference type="Pfam" id="PF13560">
    <property type="entry name" value="HTH_31"/>
    <property type="match status" value="1"/>
</dbReference>
<keyword evidence="1" id="KW-0238">DNA-binding</keyword>
<dbReference type="AlphaFoldDB" id="A0AAJ1C0Q6"/>
<dbReference type="RefSeq" id="WP_250914988.1">
    <property type="nucleotide sequence ID" value="NZ_JAMXLX010000008.1"/>
</dbReference>
<dbReference type="Pfam" id="PF07883">
    <property type="entry name" value="Cupin_2"/>
    <property type="match status" value="1"/>
</dbReference>
<name>A0AAJ1C0Q6_9HYPH</name>
<evidence type="ECO:0000313" key="4">
    <source>
        <dbReference type="EMBL" id="MCO5959190.1"/>
    </source>
</evidence>
<dbReference type="CDD" id="cd00093">
    <property type="entry name" value="HTH_XRE"/>
    <property type="match status" value="1"/>
</dbReference>
<dbReference type="CDD" id="cd00592">
    <property type="entry name" value="HTH_MerR-like"/>
    <property type="match status" value="1"/>
</dbReference>
<dbReference type="SUPFAM" id="SSF47413">
    <property type="entry name" value="lambda repressor-like DNA-binding domains"/>
    <property type="match status" value="1"/>
</dbReference>
<protein>
    <submittedName>
        <fullName evidence="4">MerR family transcriptional regulator</fullName>
    </submittedName>
</protein>
<evidence type="ECO:0000313" key="5">
    <source>
        <dbReference type="Proteomes" id="UP001155380"/>
    </source>
</evidence>
<evidence type="ECO:0000256" key="1">
    <source>
        <dbReference type="ARBA" id="ARBA00023125"/>
    </source>
</evidence>
<dbReference type="GO" id="GO:0003677">
    <property type="term" value="F:DNA binding"/>
    <property type="evidence" value="ECO:0007669"/>
    <property type="project" value="UniProtKB-KW"/>
</dbReference>
<accession>A0AAJ1C0Q6</accession>
<sequence>MDDVRFKIAEAARMAGVSASTLRLWETQELIQPIRTPSGQRLYDLALVERLKIIAWLRSEKGLNPAAIRESLREEVPPAVEAEIAEILEDDDTETSEIAVGQKVRRLRRDAGKTLETVAQATGVSVSQLSTFERTSYGLSFTALHTVASYLGTTVANLSGQEQGDGGESLIRDGKWPTWPTTSSGVTIQVLAEGRNQMECNRFQLAPGASSEGAYQHEGEEFMHVLSGSLEIILDGDRFFELNAGDSFYFESRRPHSWHNTSDGETVLIWINTPATF</sequence>
<dbReference type="PROSITE" id="PS50937">
    <property type="entry name" value="HTH_MERR_2"/>
    <property type="match status" value="1"/>
</dbReference>
<dbReference type="InterPro" id="IPR010982">
    <property type="entry name" value="Lambda_DNA-bd_dom_sf"/>
</dbReference>
<dbReference type="Pfam" id="PF13411">
    <property type="entry name" value="MerR_1"/>
    <property type="match status" value="1"/>
</dbReference>
<dbReference type="GO" id="GO:0005829">
    <property type="term" value="C:cytosol"/>
    <property type="evidence" value="ECO:0007669"/>
    <property type="project" value="TreeGrafter"/>
</dbReference>
<feature type="domain" description="HTH cro/C1-type" evidence="3">
    <location>
        <begin position="104"/>
        <end position="158"/>
    </location>
</feature>
<dbReference type="Gene3D" id="1.10.1660.10">
    <property type="match status" value="1"/>
</dbReference>
<dbReference type="InterPro" id="IPR014710">
    <property type="entry name" value="RmlC-like_jellyroll"/>
</dbReference>
<gene>
    <name evidence="4" type="ORF">NBH21_20640</name>
</gene>
<dbReference type="GO" id="GO:0003700">
    <property type="term" value="F:DNA-binding transcription factor activity"/>
    <property type="evidence" value="ECO:0007669"/>
    <property type="project" value="TreeGrafter"/>
</dbReference>
<evidence type="ECO:0000259" key="3">
    <source>
        <dbReference type="PROSITE" id="PS50943"/>
    </source>
</evidence>
<dbReference type="InterPro" id="IPR000551">
    <property type="entry name" value="MerR-type_HTH_dom"/>
</dbReference>
<dbReference type="InterPro" id="IPR009061">
    <property type="entry name" value="DNA-bd_dom_put_sf"/>
</dbReference>
<dbReference type="Proteomes" id="UP001155380">
    <property type="component" value="Unassembled WGS sequence"/>
</dbReference>
<dbReference type="PROSITE" id="PS50943">
    <property type="entry name" value="HTH_CROC1"/>
    <property type="match status" value="1"/>
</dbReference>
<feature type="domain" description="HTH merR-type" evidence="2">
    <location>
        <begin position="5"/>
        <end position="74"/>
    </location>
</feature>
<dbReference type="InterPro" id="IPR001387">
    <property type="entry name" value="Cro/C1-type_HTH"/>
</dbReference>
<dbReference type="InterPro" id="IPR013096">
    <property type="entry name" value="Cupin_2"/>
</dbReference>
<dbReference type="InterPro" id="IPR011051">
    <property type="entry name" value="RmlC_Cupin_sf"/>
</dbReference>
<dbReference type="CDD" id="cd02209">
    <property type="entry name" value="cupin_XRE_C"/>
    <property type="match status" value="1"/>
</dbReference>
<dbReference type="SUPFAM" id="SSF46955">
    <property type="entry name" value="Putative DNA-binding domain"/>
    <property type="match status" value="1"/>
</dbReference>
<comment type="caution">
    <text evidence="4">The sequence shown here is derived from an EMBL/GenBank/DDBJ whole genome shotgun (WGS) entry which is preliminary data.</text>
</comment>